<name>A0A0E9XZ95_ANGAN</name>
<organism evidence="1">
    <name type="scientific">Anguilla anguilla</name>
    <name type="common">European freshwater eel</name>
    <name type="synonym">Muraena anguilla</name>
    <dbReference type="NCBI Taxonomy" id="7936"/>
    <lineage>
        <taxon>Eukaryota</taxon>
        <taxon>Metazoa</taxon>
        <taxon>Chordata</taxon>
        <taxon>Craniata</taxon>
        <taxon>Vertebrata</taxon>
        <taxon>Euteleostomi</taxon>
        <taxon>Actinopterygii</taxon>
        <taxon>Neopterygii</taxon>
        <taxon>Teleostei</taxon>
        <taxon>Anguilliformes</taxon>
        <taxon>Anguillidae</taxon>
        <taxon>Anguilla</taxon>
    </lineage>
</organism>
<reference evidence="1" key="1">
    <citation type="submission" date="2014-11" db="EMBL/GenBank/DDBJ databases">
        <authorList>
            <person name="Amaro Gonzalez C."/>
        </authorList>
    </citation>
    <scope>NUCLEOTIDE SEQUENCE</scope>
</reference>
<sequence>MHHPPTLHLLFIRKGCDGLLLKEHQRRTVLYFRRRSHLRLPNTVL</sequence>
<evidence type="ECO:0000313" key="1">
    <source>
        <dbReference type="EMBL" id="JAI07960.1"/>
    </source>
</evidence>
<accession>A0A0E9XZ95</accession>
<reference evidence="1" key="2">
    <citation type="journal article" date="2015" name="Fish Shellfish Immunol.">
        <title>Early steps in the European eel (Anguilla anguilla)-Vibrio vulnificus interaction in the gills: Role of the RtxA13 toxin.</title>
        <authorList>
            <person name="Callol A."/>
            <person name="Pajuelo D."/>
            <person name="Ebbesson L."/>
            <person name="Teles M."/>
            <person name="MacKenzie S."/>
            <person name="Amaro C."/>
        </authorList>
    </citation>
    <scope>NUCLEOTIDE SEQUENCE</scope>
</reference>
<protein>
    <submittedName>
        <fullName evidence="1">Uncharacterized protein</fullName>
    </submittedName>
</protein>
<dbReference type="EMBL" id="GBXM01000618">
    <property type="protein sequence ID" value="JAI07960.1"/>
    <property type="molecule type" value="Transcribed_RNA"/>
</dbReference>
<proteinExistence type="predicted"/>
<dbReference type="AlphaFoldDB" id="A0A0E9XZ95"/>